<feature type="domain" description="JmjC" evidence="5">
    <location>
        <begin position="779"/>
        <end position="962"/>
    </location>
</feature>
<reference evidence="6 7" key="1">
    <citation type="journal article" date="2020" name="ISME J.">
        <title>Uncovering the hidden diversity of litter-decomposition mechanisms in mushroom-forming fungi.</title>
        <authorList>
            <person name="Floudas D."/>
            <person name="Bentzer J."/>
            <person name="Ahren D."/>
            <person name="Johansson T."/>
            <person name="Persson P."/>
            <person name="Tunlid A."/>
        </authorList>
    </citation>
    <scope>NUCLEOTIDE SEQUENCE [LARGE SCALE GENOMIC DNA]</scope>
    <source>
        <strain evidence="6 7">CBS 291.85</strain>
    </source>
</reference>
<sequence>MEAAIIADRQRKVTDIHQLLNPQNQSLSLHRGHHSQNPGQVHHGASVANHGHRAQQNHGDQLYPGQYQGSSSYNLAPVNWDKRSLQTSPMNVVNGVYGQQATSNQATNTGYMMGDWNQQHMFNGAVSGQYPPNNYNPEPMYRDHSTSSTSDAYHGQHQLGERASMRVVEKRSQQQRQASQPEYRNWGPEYPSHDVVNNNGYSTSTPSSSTYQPQDDESSATTSHYASQSRKRMTPPATDPEVQPKPKKSRKKSADETASRSSSASTNSKRGYTQKKRNETAQIVAQNATFMPTLPYAQLPSGKGKEKAAERMHIVSTNSGVPVAKLTPELQVGRCMAARYKAEEFPRCVSCTRRWAGDTCRFQGIRFFLRDAESRIVGVSFVNNQKAEKKSMEFPTSWNVPLTMENIRRTKSVTARALLPVLVNERKHVQATEIIYRPRESDVRATCDTCMTSLFCSSWMCRVCGREACSDCYEQLKELTGDIPNATPEDMQRQKMLKDRHAHSSPFFLTCTKRNEHRAAEFTPVSRFCLAELEEAISMMKDIISEEDSRDGGSTPELEGVGSGASSASGSSGVRTPTETTVLLPVGNHSHKQASGGYGHQQHLPPQISPARIYPPMGTGIRHGDSNGHHSYPHEYQDQHEIYENNNPNGRPDTTPFHPIRRFKDHELKYDVFQNVWRQGEPLLVEGLLSKFSIQWTPEYFIQTHGDQSCIIVECQTNMNRKVSVGEFFSWFGRHDSSVAENKEIWKLKDWPPSTDFKTTFPELYEDFSKAVPVPNYVRRDGTLNISSHFPTNAIAPDLGPKMYNAMGSSCDIGSMGSTRLHMDMADAVNIMTFSARTKEGYEGCAAWDLFRAEDSDKIRAFLKRKAKENGGGFAGQNAGSNQYMDPIHGQQVYLDEVLRKELWEQERVKSYRVYQRPGEAIFIPAGCAHQVCNLSDCIKVAIDFVSPENIVRCEKLTKEFREQNQGKAWKEDVLQLRTMMWFAWLSCCHEEEKRK</sequence>
<evidence type="ECO:0000256" key="4">
    <source>
        <dbReference type="SAM" id="MobiDB-lite"/>
    </source>
</evidence>
<keyword evidence="3" id="KW-0539">Nucleus</keyword>
<dbReference type="GO" id="GO:0000785">
    <property type="term" value="C:chromatin"/>
    <property type="evidence" value="ECO:0007669"/>
    <property type="project" value="TreeGrafter"/>
</dbReference>
<feature type="compositionally biased region" description="Low complexity" evidence="4">
    <location>
        <begin position="201"/>
        <end position="213"/>
    </location>
</feature>
<dbReference type="EMBL" id="JAACJM010000050">
    <property type="protein sequence ID" value="KAF5357688.1"/>
    <property type="molecule type" value="Genomic_DNA"/>
</dbReference>
<dbReference type="SMART" id="SM00558">
    <property type="entry name" value="JmjC"/>
    <property type="match status" value="1"/>
</dbReference>
<dbReference type="OrthoDB" id="1667110at2759"/>
<dbReference type="AlphaFoldDB" id="A0A8H5G3M0"/>
<evidence type="ECO:0000259" key="5">
    <source>
        <dbReference type="PROSITE" id="PS51184"/>
    </source>
</evidence>
<dbReference type="GO" id="GO:0003712">
    <property type="term" value="F:transcription coregulator activity"/>
    <property type="evidence" value="ECO:0007669"/>
    <property type="project" value="TreeGrafter"/>
</dbReference>
<comment type="caution">
    <text evidence="6">The sequence shown here is derived from an EMBL/GenBank/DDBJ whole genome shotgun (WGS) entry which is preliminary data.</text>
</comment>
<accession>A0A8H5G3M0</accession>
<dbReference type="Pfam" id="PF02373">
    <property type="entry name" value="JmjC"/>
    <property type="match status" value="1"/>
</dbReference>
<dbReference type="SUPFAM" id="SSF51197">
    <property type="entry name" value="Clavaminate synthase-like"/>
    <property type="match status" value="1"/>
</dbReference>
<dbReference type="PANTHER" id="PTHR12549:SF38">
    <property type="entry name" value="JMJC DOMAIN-CONTAINING HISTONE DEMETHYLASE 2, ISOFORM A"/>
    <property type="match status" value="1"/>
</dbReference>
<evidence type="ECO:0000256" key="3">
    <source>
        <dbReference type="ARBA" id="ARBA00023242"/>
    </source>
</evidence>
<dbReference type="Proteomes" id="UP000559256">
    <property type="component" value="Unassembled WGS sequence"/>
</dbReference>
<feature type="compositionally biased region" description="Low complexity" evidence="4">
    <location>
        <begin position="259"/>
        <end position="268"/>
    </location>
</feature>
<feature type="region of interest" description="Disordered" evidence="4">
    <location>
        <begin position="123"/>
        <end position="277"/>
    </location>
</feature>
<keyword evidence="2" id="KW-0479">Metal-binding</keyword>
<protein>
    <recommendedName>
        <fullName evidence="5">JmjC domain-containing protein</fullName>
    </recommendedName>
</protein>
<proteinExistence type="predicted"/>
<evidence type="ECO:0000256" key="2">
    <source>
        <dbReference type="ARBA" id="ARBA00022723"/>
    </source>
</evidence>
<dbReference type="GO" id="GO:0006357">
    <property type="term" value="P:regulation of transcription by RNA polymerase II"/>
    <property type="evidence" value="ECO:0007669"/>
    <property type="project" value="TreeGrafter"/>
</dbReference>
<name>A0A8H5G3M0_9AGAR</name>
<feature type="compositionally biased region" description="Low complexity" evidence="4">
    <location>
        <begin position="130"/>
        <end position="139"/>
    </location>
</feature>
<dbReference type="Gene3D" id="2.60.120.650">
    <property type="entry name" value="Cupin"/>
    <property type="match status" value="1"/>
</dbReference>
<organism evidence="6 7">
    <name type="scientific">Tetrapyrgos nigripes</name>
    <dbReference type="NCBI Taxonomy" id="182062"/>
    <lineage>
        <taxon>Eukaryota</taxon>
        <taxon>Fungi</taxon>
        <taxon>Dikarya</taxon>
        <taxon>Basidiomycota</taxon>
        <taxon>Agaricomycotina</taxon>
        <taxon>Agaricomycetes</taxon>
        <taxon>Agaricomycetidae</taxon>
        <taxon>Agaricales</taxon>
        <taxon>Marasmiineae</taxon>
        <taxon>Marasmiaceae</taxon>
        <taxon>Tetrapyrgos</taxon>
    </lineage>
</organism>
<comment type="subcellular location">
    <subcellularLocation>
        <location evidence="1">Nucleus</location>
    </subcellularLocation>
</comment>
<evidence type="ECO:0000313" key="7">
    <source>
        <dbReference type="Proteomes" id="UP000559256"/>
    </source>
</evidence>
<dbReference type="GO" id="GO:0046872">
    <property type="term" value="F:metal ion binding"/>
    <property type="evidence" value="ECO:0007669"/>
    <property type="project" value="UniProtKB-KW"/>
</dbReference>
<dbReference type="PROSITE" id="PS51184">
    <property type="entry name" value="JMJC"/>
    <property type="match status" value="1"/>
</dbReference>
<feature type="region of interest" description="Disordered" evidence="4">
    <location>
        <begin position="547"/>
        <end position="578"/>
    </location>
</feature>
<dbReference type="InterPro" id="IPR045109">
    <property type="entry name" value="LSDs-like"/>
</dbReference>
<feature type="compositionally biased region" description="Low complexity" evidence="4">
    <location>
        <begin position="564"/>
        <end position="574"/>
    </location>
</feature>
<dbReference type="GO" id="GO:0032454">
    <property type="term" value="F:histone H3K9 demethylase activity"/>
    <property type="evidence" value="ECO:0007669"/>
    <property type="project" value="InterPro"/>
</dbReference>
<dbReference type="GO" id="GO:0031490">
    <property type="term" value="F:chromatin DNA binding"/>
    <property type="evidence" value="ECO:0007669"/>
    <property type="project" value="TreeGrafter"/>
</dbReference>
<evidence type="ECO:0000256" key="1">
    <source>
        <dbReference type="ARBA" id="ARBA00004123"/>
    </source>
</evidence>
<dbReference type="InterPro" id="IPR003347">
    <property type="entry name" value="JmjC_dom"/>
</dbReference>
<gene>
    <name evidence="6" type="ORF">D9758_007482</name>
</gene>
<dbReference type="PANTHER" id="PTHR12549">
    <property type="entry name" value="JMJC DOMAIN-CONTAINING HISTONE DEMETHYLATION PROTEIN"/>
    <property type="match status" value="1"/>
</dbReference>
<keyword evidence="7" id="KW-1185">Reference proteome</keyword>
<evidence type="ECO:0000313" key="6">
    <source>
        <dbReference type="EMBL" id="KAF5357688.1"/>
    </source>
</evidence>
<feature type="compositionally biased region" description="Polar residues" evidence="4">
    <location>
        <begin position="219"/>
        <end position="228"/>
    </location>
</feature>
<feature type="compositionally biased region" description="Basic and acidic residues" evidence="4">
    <location>
        <begin position="159"/>
        <end position="172"/>
    </location>
</feature>
<dbReference type="GO" id="GO:0000118">
    <property type="term" value="C:histone deacetylase complex"/>
    <property type="evidence" value="ECO:0007669"/>
    <property type="project" value="TreeGrafter"/>
</dbReference>